<reference evidence="2 3" key="1">
    <citation type="submission" date="2017-01" db="EMBL/GenBank/DDBJ databases">
        <title>Genome analysis of Paenibacillus selenitrireducens ES3-24.</title>
        <authorList>
            <person name="Xu D."/>
            <person name="Yao R."/>
            <person name="Zheng S."/>
        </authorList>
    </citation>
    <scope>NUCLEOTIDE SEQUENCE [LARGE SCALE GENOMIC DNA]</scope>
    <source>
        <strain evidence="2 3">ES3-24</strain>
    </source>
</reference>
<evidence type="ECO:0000313" key="2">
    <source>
        <dbReference type="EMBL" id="OPA73289.1"/>
    </source>
</evidence>
<proteinExistence type="predicted"/>
<dbReference type="GO" id="GO:0004559">
    <property type="term" value="F:alpha-mannosidase activity"/>
    <property type="evidence" value="ECO:0007669"/>
    <property type="project" value="InterPro"/>
</dbReference>
<organism evidence="2 3">
    <name type="scientific">Paenibacillus selenitireducens</name>
    <dbReference type="NCBI Taxonomy" id="1324314"/>
    <lineage>
        <taxon>Bacteria</taxon>
        <taxon>Bacillati</taxon>
        <taxon>Bacillota</taxon>
        <taxon>Bacilli</taxon>
        <taxon>Bacillales</taxon>
        <taxon>Paenibacillaceae</taxon>
        <taxon>Paenibacillus</taxon>
    </lineage>
</organism>
<dbReference type="GO" id="GO:0006013">
    <property type="term" value="P:mannose metabolic process"/>
    <property type="evidence" value="ECO:0007669"/>
    <property type="project" value="InterPro"/>
</dbReference>
<evidence type="ECO:0000259" key="1">
    <source>
        <dbReference type="Pfam" id="PF01074"/>
    </source>
</evidence>
<dbReference type="InterPro" id="IPR000602">
    <property type="entry name" value="Glyco_hydro_38_N"/>
</dbReference>
<dbReference type="OrthoDB" id="237949at2"/>
<dbReference type="EMBL" id="MSZX01000019">
    <property type="protein sequence ID" value="OPA73289.1"/>
    <property type="molecule type" value="Genomic_DNA"/>
</dbReference>
<evidence type="ECO:0000313" key="3">
    <source>
        <dbReference type="Proteomes" id="UP000190188"/>
    </source>
</evidence>
<name>A0A1T2X074_9BACL</name>
<comment type="caution">
    <text evidence="2">The sequence shown here is derived from an EMBL/GenBank/DDBJ whole genome shotgun (WGS) entry which is preliminary data.</text>
</comment>
<dbReference type="RefSeq" id="WP_078502733.1">
    <property type="nucleotide sequence ID" value="NZ_MSZX01000019.1"/>
</dbReference>
<sequence length="829" mass="94913">MSISTKEEHKPVRNWTIYVIHHSHTDIGYTERQERIEQYHVDFIRQALKISEAAHSGMHPEWKPFRWTCETFWAVEKFLEEASASEKAAFQQAVARGDIELSGTYLNMTELPDFDLLLRNHGKAQQYAESFGHRIDSAMTADINGYGWGYASSLLQNNIQHLFSCIHTHHGMYPLGRKQTPFWWETPDGGKLLVWNGEHYMFGNELGFCPNALGKYIIKDEIQHYLMEPESRHNDIATVRINRYLRNLEQEQYPYSFVPVMVSGLGTDNASPNADIAEWITQWNEQFGDQVTIKLTTLSEFFAVLKEEDLSKLPVHRGDWPDWWTDGVASTAMHTQIYRDAQRTLRKVKRLDPAHEAASPSDMDEAMQALTMYAEHTWGYHSSVYEPWHPQVQMLEVRKQAYAAEASKLAYRALDKALVARHGALLAPHRPLRYEVINTEPSEATLQVTIPLDGWETVILQKKFELIDESIGQAIPYQLSHTKSLVTELTLLPGESRTLHLQPFDMGDVSAPSDKILTARNIEPIACEGVADIWMQPATEHPIIVNEDFIESGTMRIEWKINEGITAWVDKRSSVDLLDQNRQHAPFTPVYEVTPALDQHDPSQVCSTRSRMGRNRKGINVQRDVGRLTRMKVLDNGPLFALIELAYEVKGLSYYAVHLKMFANQPRVEVSVRFHKDSIWLPENVYVALPFAMGSDAELYVEKAGGLVRPWKDQIPGSCLDYTCVQEGLFWHSANDQEALALSMTDTPLLQLGTLEHKPRLLHTMQQADSRPSTYAWILTNYWETNFKATLGGFYEFRYAIARHHQVDPQQVSEALHASTGQFTVHRIL</sequence>
<dbReference type="InterPro" id="IPR011330">
    <property type="entry name" value="Glyco_hydro/deAcase_b/a-brl"/>
</dbReference>
<protein>
    <submittedName>
        <fullName evidence="2">Glycoside hydrolase</fullName>
    </submittedName>
</protein>
<dbReference type="STRING" id="1324314.BVG16_29210"/>
<feature type="domain" description="Glycoside hydrolase family 38 N-terminal" evidence="1">
    <location>
        <begin position="16"/>
        <end position="317"/>
    </location>
</feature>
<dbReference type="SUPFAM" id="SSF88713">
    <property type="entry name" value="Glycoside hydrolase/deacetylase"/>
    <property type="match status" value="1"/>
</dbReference>
<keyword evidence="3" id="KW-1185">Reference proteome</keyword>
<dbReference type="Proteomes" id="UP000190188">
    <property type="component" value="Unassembled WGS sequence"/>
</dbReference>
<dbReference type="CDD" id="cd10791">
    <property type="entry name" value="GH38N_AMII_like_1"/>
    <property type="match status" value="1"/>
</dbReference>
<dbReference type="Pfam" id="PF01074">
    <property type="entry name" value="Glyco_hydro_38N"/>
    <property type="match status" value="1"/>
</dbReference>
<dbReference type="InterPro" id="IPR027291">
    <property type="entry name" value="Glyco_hydro_38_N_sf"/>
</dbReference>
<accession>A0A1T2X074</accession>
<keyword evidence="2" id="KW-0378">Hydrolase</keyword>
<dbReference type="Gene3D" id="3.20.110.10">
    <property type="entry name" value="Glycoside hydrolase 38, N terminal domain"/>
    <property type="match status" value="1"/>
</dbReference>
<gene>
    <name evidence="2" type="ORF">BVG16_29210</name>
</gene>
<dbReference type="AlphaFoldDB" id="A0A1T2X074"/>